<comment type="caution">
    <text evidence="2">The sequence shown here is derived from an EMBL/GenBank/DDBJ whole genome shotgun (WGS) entry which is preliminary data.</text>
</comment>
<dbReference type="SUPFAM" id="SSF63380">
    <property type="entry name" value="Riboflavin synthase domain-like"/>
    <property type="match status" value="1"/>
</dbReference>
<name>A0ABR8NX53_9GAMM</name>
<keyword evidence="3" id="KW-1185">Reference proteome</keyword>
<dbReference type="SUPFAM" id="SSF50475">
    <property type="entry name" value="FMN-binding split barrel"/>
    <property type="match status" value="1"/>
</dbReference>
<feature type="domain" description="FAD-binding FR-type" evidence="1">
    <location>
        <begin position="314"/>
        <end position="422"/>
    </location>
</feature>
<organism evidence="2 3">
    <name type="scientific">Marinomonas colpomeniae</name>
    <dbReference type="NCBI Taxonomy" id="2774408"/>
    <lineage>
        <taxon>Bacteria</taxon>
        <taxon>Pseudomonadati</taxon>
        <taxon>Pseudomonadota</taxon>
        <taxon>Gammaproteobacteria</taxon>
        <taxon>Oceanospirillales</taxon>
        <taxon>Oceanospirillaceae</taxon>
        <taxon>Marinomonas</taxon>
    </lineage>
</organism>
<dbReference type="PROSITE" id="PS51384">
    <property type="entry name" value="FAD_FR"/>
    <property type="match status" value="1"/>
</dbReference>
<dbReference type="PANTHER" id="PTHR42815:SF2">
    <property type="entry name" value="FAD-BINDING, PUTATIVE (AFU_ORTHOLOGUE AFUA_6G07600)-RELATED"/>
    <property type="match status" value="1"/>
</dbReference>
<accession>A0ABR8NX53</accession>
<evidence type="ECO:0000259" key="1">
    <source>
        <dbReference type="PROSITE" id="PS51384"/>
    </source>
</evidence>
<sequence length="556" mass="62525">MTLPNSNLNTMNTTPSAFHKGEIQAQKHVGMHEEMAHWGAKAIRPFFIEQHRLFFSELPFAVVSATDKKGKPWVTLLTGKQGFMHFPNDKTLHFATQPIQGDALEEAFVEGTDIGLIGIELSNRRRNRATGSIASKNEQGITFKVSQSFGNCPQYISERVWEYTETNTNEMSSTHHSRLTESMQKWISSADTLFIGSGYKEEGEHRSNGMDASHRGGSPGFMKVLNEHQLVLPDYSGNNFFNTIGNLILNPLVGLLFLDFEKGNMLQITGRVDIDWDSEKIQEHPGAHRLLNIEIDEVVQLNAVLPLRWSLQNSIKGGLRVIKKTIESNSVTSFELALAEPMSAETLPRFYAGQHLPIQLPLSEGKPPIERTYSLSNSPIDDYYRISVKREDKGIGSSYLHDHIEVGDIIEARKPNGDFTLKYATRPIVLISAGIGITPLLSMLYSLTQTQKSWPVYFLYGARNGKDAPLLNEVRECHRQHQALQLDVVFSQPNEQDTLGTDYDREGHINAELIKHYVPDLNADFYLCGPTPFLNDLTSELEALGVKRAAIYYESF</sequence>
<dbReference type="Gene3D" id="2.40.30.10">
    <property type="entry name" value="Translation factors"/>
    <property type="match status" value="1"/>
</dbReference>
<dbReference type="InterPro" id="IPR001433">
    <property type="entry name" value="OxRdtase_FAD/NAD-bd"/>
</dbReference>
<dbReference type="InterPro" id="IPR017927">
    <property type="entry name" value="FAD-bd_FR_type"/>
</dbReference>
<dbReference type="Proteomes" id="UP000604161">
    <property type="component" value="Unassembled WGS sequence"/>
</dbReference>
<dbReference type="InterPro" id="IPR017938">
    <property type="entry name" value="Riboflavin_synthase-like_b-brl"/>
</dbReference>
<dbReference type="Gene3D" id="2.30.110.10">
    <property type="entry name" value="Electron Transport, Fmn-binding Protein, Chain A"/>
    <property type="match status" value="1"/>
</dbReference>
<protein>
    <submittedName>
        <fullName evidence="2">Pyridoxamine 5'-phosphate oxidase family protein</fullName>
    </submittedName>
</protein>
<dbReference type="SUPFAM" id="SSF52343">
    <property type="entry name" value="Ferredoxin reductase-like, C-terminal NADP-linked domain"/>
    <property type="match status" value="1"/>
</dbReference>
<dbReference type="InterPro" id="IPR039261">
    <property type="entry name" value="FNR_nucleotide-bd"/>
</dbReference>
<dbReference type="PANTHER" id="PTHR42815">
    <property type="entry name" value="FAD-BINDING, PUTATIVE (AFU_ORTHOLOGUE AFUA_6G07600)-RELATED"/>
    <property type="match status" value="1"/>
</dbReference>
<dbReference type="PRINTS" id="PR00409">
    <property type="entry name" value="PHDIOXRDTASE"/>
</dbReference>
<dbReference type="CDD" id="cd06184">
    <property type="entry name" value="flavohem_like_fad_nad_binding"/>
    <property type="match status" value="1"/>
</dbReference>
<dbReference type="Gene3D" id="3.40.50.80">
    <property type="entry name" value="Nucleotide-binding domain of ferredoxin-NADP reductase (FNR) module"/>
    <property type="match status" value="1"/>
</dbReference>
<gene>
    <name evidence="2" type="ORF">IF202_06095</name>
</gene>
<evidence type="ECO:0000313" key="2">
    <source>
        <dbReference type="EMBL" id="MBD5770615.1"/>
    </source>
</evidence>
<evidence type="ECO:0000313" key="3">
    <source>
        <dbReference type="Proteomes" id="UP000604161"/>
    </source>
</evidence>
<reference evidence="2 3" key="1">
    <citation type="submission" date="2020-09" db="EMBL/GenBank/DDBJ databases">
        <title>Marinomonas sp. nov., isolated from the cysticercosis algae of Qingdao, China.</title>
        <authorList>
            <person name="Sun X."/>
        </authorList>
    </citation>
    <scope>NUCLEOTIDE SEQUENCE [LARGE SCALE GENOMIC DNA]</scope>
    <source>
        <strain evidence="2 3">SM2066</strain>
    </source>
</reference>
<dbReference type="Pfam" id="PF00175">
    <property type="entry name" value="NAD_binding_1"/>
    <property type="match status" value="1"/>
</dbReference>
<dbReference type="InterPro" id="IPR008333">
    <property type="entry name" value="Cbr1-like_FAD-bd_dom"/>
</dbReference>
<proteinExistence type="predicted"/>
<dbReference type="Pfam" id="PF00970">
    <property type="entry name" value="FAD_binding_6"/>
    <property type="match status" value="1"/>
</dbReference>
<dbReference type="EMBL" id="JACYFC010000002">
    <property type="protein sequence ID" value="MBD5770615.1"/>
    <property type="molecule type" value="Genomic_DNA"/>
</dbReference>
<dbReference type="InterPro" id="IPR012349">
    <property type="entry name" value="Split_barrel_FMN-bd"/>
</dbReference>
<dbReference type="RefSeq" id="WP_191594003.1">
    <property type="nucleotide sequence ID" value="NZ_JACYFC010000002.1"/>
</dbReference>